<reference evidence="2" key="1">
    <citation type="submission" date="2022-11" db="UniProtKB">
        <authorList>
            <consortium name="WormBaseParasite"/>
        </authorList>
    </citation>
    <scope>IDENTIFICATION</scope>
</reference>
<evidence type="ECO:0000313" key="1">
    <source>
        <dbReference type="Proteomes" id="UP000887576"/>
    </source>
</evidence>
<dbReference type="Proteomes" id="UP000887576">
    <property type="component" value="Unplaced"/>
</dbReference>
<proteinExistence type="predicted"/>
<sequence>MSLLPNGEDEQQFIGQEFLDQNVYIANIEDDGNFVMNSGYDPPGSVFEHAANDNSAYYVSNCSEAPADGFDNGLSLQPPTLDVMENEGSYQMVYGNGQYGYDMINHSEVGCPIEESDDAQGTSYLLSQIPTVYLDGVEGKLTDESGQILQFLDAENQPIVYISELPPGVQFTPLNNSAMLLETQYIDEYGVPIEPTMVEEEISSKDESYYFVDEFGNELILEDSANTLQDGSETRYPNSSSYDCQPPVKRFCSTVEKDEVESLVCEECAAVFKHDQYSEYIKHVDICVIDGICKAFMQSGTTSFNCDADIFPESSLTDSTLDTDSQKSSSLVPSCDVLDNSKIECPCCGLILFKHNFRTHYRIHSGELPFDCPTCKRKFRTTSALKVHVRSHTGERPYSCLLCSYATITKRNLDRHVFNNHVKESS</sequence>
<name>A0AC34QMN1_9BILA</name>
<protein>
    <submittedName>
        <fullName evidence="2">C2H2-type domain-containing protein</fullName>
    </submittedName>
</protein>
<accession>A0AC34QMN1</accession>
<evidence type="ECO:0000313" key="2">
    <source>
        <dbReference type="WBParaSite" id="JU765_v2.g17735.t1"/>
    </source>
</evidence>
<dbReference type="WBParaSite" id="JU765_v2.g17735.t1">
    <property type="protein sequence ID" value="JU765_v2.g17735.t1"/>
    <property type="gene ID" value="JU765_v2.g17735"/>
</dbReference>
<organism evidence="1 2">
    <name type="scientific">Panagrolaimus sp. JU765</name>
    <dbReference type="NCBI Taxonomy" id="591449"/>
    <lineage>
        <taxon>Eukaryota</taxon>
        <taxon>Metazoa</taxon>
        <taxon>Ecdysozoa</taxon>
        <taxon>Nematoda</taxon>
        <taxon>Chromadorea</taxon>
        <taxon>Rhabditida</taxon>
        <taxon>Tylenchina</taxon>
        <taxon>Panagrolaimomorpha</taxon>
        <taxon>Panagrolaimoidea</taxon>
        <taxon>Panagrolaimidae</taxon>
        <taxon>Panagrolaimus</taxon>
    </lineage>
</organism>